<dbReference type="AlphaFoldDB" id="A0AAW9PSS8"/>
<dbReference type="Gene3D" id="3.90.320.10">
    <property type="match status" value="1"/>
</dbReference>
<dbReference type="EMBL" id="JAZBJZ010000042">
    <property type="protein sequence ID" value="MEE3717455.1"/>
    <property type="molecule type" value="Genomic_DNA"/>
</dbReference>
<dbReference type="GO" id="GO:0004386">
    <property type="term" value="F:helicase activity"/>
    <property type="evidence" value="ECO:0007669"/>
    <property type="project" value="UniProtKB-KW"/>
</dbReference>
<keyword evidence="2" id="KW-0547">Nucleotide-binding</keyword>
<evidence type="ECO:0000256" key="3">
    <source>
        <dbReference type="ARBA" id="ARBA00023204"/>
    </source>
</evidence>
<dbReference type="RefSeq" id="WP_330483884.1">
    <property type="nucleotide sequence ID" value="NZ_JAZBJZ010000042.1"/>
</dbReference>
<name>A0AAW9PSS8_9CYAN</name>
<keyword evidence="2" id="KW-0067">ATP-binding</keyword>
<dbReference type="Pfam" id="PF12705">
    <property type="entry name" value="PDDEXK_1"/>
    <property type="match status" value="1"/>
</dbReference>
<evidence type="ECO:0000313" key="6">
    <source>
        <dbReference type="Proteomes" id="UP001333818"/>
    </source>
</evidence>
<sequence>MPEKTDFLSISSVSQGHLNVWITCQRKFQHLFIDGLNLSATEQQDKRLLGERFHLLMQQRELGLDVTELAESDPKLQKWLLTFLTEPPTTIAGDRLCEHRRTLELNIQDRAQARCYVITAIYDLLILGDRKAQILDWKTHARPLSFATLQANWQTRLYLYILANTSDYLPEQLSMTYWFANTAESVAIAYDSQQHQQTHQELLRILSEMSKVMPDVTPAIVKPHFEQLPLGSDECMRCEFAYRCQRRETMGSEELLANSLEAYPEVVI</sequence>
<feature type="domain" description="PD-(D/E)XK endonuclease-like" evidence="4">
    <location>
        <begin position="13"/>
        <end position="245"/>
    </location>
</feature>
<evidence type="ECO:0000256" key="1">
    <source>
        <dbReference type="ARBA" id="ARBA00022763"/>
    </source>
</evidence>
<protein>
    <submittedName>
        <fullName evidence="5">PD-(D/E)XK nuclease family protein</fullName>
    </submittedName>
</protein>
<keyword evidence="2" id="KW-0347">Helicase</keyword>
<evidence type="ECO:0000256" key="2">
    <source>
        <dbReference type="ARBA" id="ARBA00022806"/>
    </source>
</evidence>
<keyword evidence="1" id="KW-0227">DNA damage</keyword>
<reference evidence="5" key="1">
    <citation type="submission" date="2024-01" db="EMBL/GenBank/DDBJ databases">
        <title>Bank of Algae and Cyanobacteria of the Azores (BACA) strain genomes.</title>
        <authorList>
            <person name="Luz R."/>
            <person name="Cordeiro R."/>
            <person name="Fonseca A."/>
            <person name="Goncalves V."/>
        </authorList>
    </citation>
    <scope>NUCLEOTIDE SEQUENCE</scope>
    <source>
        <strain evidence="5">BACA0141</strain>
    </source>
</reference>
<evidence type="ECO:0000259" key="4">
    <source>
        <dbReference type="Pfam" id="PF12705"/>
    </source>
</evidence>
<dbReference type="InterPro" id="IPR038726">
    <property type="entry name" value="PDDEXK_AddAB-type"/>
</dbReference>
<dbReference type="GO" id="GO:0006281">
    <property type="term" value="P:DNA repair"/>
    <property type="evidence" value="ECO:0007669"/>
    <property type="project" value="UniProtKB-KW"/>
</dbReference>
<comment type="caution">
    <text evidence="5">The sequence shown here is derived from an EMBL/GenBank/DDBJ whole genome shotgun (WGS) entry which is preliminary data.</text>
</comment>
<organism evidence="5 6">
    <name type="scientific">Tumidithrix elongata BACA0141</name>
    <dbReference type="NCBI Taxonomy" id="2716417"/>
    <lineage>
        <taxon>Bacteria</taxon>
        <taxon>Bacillati</taxon>
        <taxon>Cyanobacteriota</taxon>
        <taxon>Cyanophyceae</taxon>
        <taxon>Pseudanabaenales</taxon>
        <taxon>Pseudanabaenaceae</taxon>
        <taxon>Tumidithrix</taxon>
        <taxon>Tumidithrix elongata</taxon>
    </lineage>
</organism>
<keyword evidence="2" id="KW-0378">Hydrolase</keyword>
<keyword evidence="3" id="KW-0234">DNA repair</keyword>
<accession>A0AAW9PSS8</accession>
<proteinExistence type="predicted"/>
<evidence type="ECO:0000313" key="5">
    <source>
        <dbReference type="EMBL" id="MEE3717455.1"/>
    </source>
</evidence>
<dbReference type="Proteomes" id="UP001333818">
    <property type="component" value="Unassembled WGS sequence"/>
</dbReference>
<dbReference type="InterPro" id="IPR011604">
    <property type="entry name" value="PDDEXK-like_dom_sf"/>
</dbReference>
<keyword evidence="6" id="KW-1185">Reference proteome</keyword>
<gene>
    <name evidence="5" type="ORF">V2H45_11895</name>
</gene>